<feature type="compositionally biased region" description="Basic and acidic residues" evidence="13">
    <location>
        <begin position="71"/>
        <end position="90"/>
    </location>
</feature>
<feature type="region of interest" description="Disordered" evidence="13">
    <location>
        <begin position="140"/>
        <end position="161"/>
    </location>
</feature>
<evidence type="ECO:0000313" key="16">
    <source>
        <dbReference type="EMBL" id="KAJ8041879.1"/>
    </source>
</evidence>
<dbReference type="GO" id="GO:0003677">
    <property type="term" value="F:DNA binding"/>
    <property type="evidence" value="ECO:0007669"/>
    <property type="project" value="UniProtKB-KW"/>
</dbReference>
<keyword evidence="2" id="KW-0678">Repressor</keyword>
<dbReference type="PROSITE" id="PS51810">
    <property type="entry name" value="ZF_CCHC_FOG"/>
    <property type="match status" value="2"/>
</dbReference>
<keyword evidence="5 12" id="KW-0863">Zinc-finger</keyword>
<dbReference type="GO" id="GO:0007507">
    <property type="term" value="P:heart development"/>
    <property type="evidence" value="ECO:0007669"/>
    <property type="project" value="TreeGrafter"/>
</dbReference>
<keyword evidence="10" id="KW-0804">Transcription</keyword>
<evidence type="ECO:0000256" key="7">
    <source>
        <dbReference type="ARBA" id="ARBA00023015"/>
    </source>
</evidence>
<evidence type="ECO:0000256" key="11">
    <source>
        <dbReference type="ARBA" id="ARBA00023242"/>
    </source>
</evidence>
<evidence type="ECO:0000256" key="8">
    <source>
        <dbReference type="ARBA" id="ARBA00023125"/>
    </source>
</evidence>
<feature type="region of interest" description="Disordered" evidence="13">
    <location>
        <begin position="934"/>
        <end position="961"/>
    </location>
</feature>
<feature type="region of interest" description="Disordered" evidence="13">
    <location>
        <begin position="282"/>
        <end position="321"/>
    </location>
</feature>
<evidence type="ECO:0000256" key="1">
    <source>
        <dbReference type="ARBA" id="ARBA00004123"/>
    </source>
</evidence>
<dbReference type="GO" id="GO:0030154">
    <property type="term" value="P:cell differentiation"/>
    <property type="evidence" value="ECO:0007669"/>
    <property type="project" value="UniProtKB-ARBA"/>
</dbReference>
<feature type="domain" description="CCHC FOG-type" evidence="15">
    <location>
        <begin position="372"/>
        <end position="405"/>
    </location>
</feature>
<comment type="caution">
    <text evidence="16">The sequence shown here is derived from an EMBL/GenBank/DDBJ whole genome shotgun (WGS) entry which is preliminary data.</text>
</comment>
<dbReference type="InterPro" id="IPR013087">
    <property type="entry name" value="Znf_C2H2_type"/>
</dbReference>
<dbReference type="GO" id="GO:0061629">
    <property type="term" value="F:RNA polymerase II-specific DNA-binding transcription factor binding"/>
    <property type="evidence" value="ECO:0007669"/>
    <property type="project" value="InterPro"/>
</dbReference>
<dbReference type="AlphaFoldDB" id="A0A9Q1HD84"/>
<feature type="compositionally biased region" description="Polar residues" evidence="13">
    <location>
        <begin position="513"/>
        <end position="522"/>
    </location>
</feature>
<feature type="region of interest" description="Disordered" evidence="13">
    <location>
        <begin position="64"/>
        <end position="94"/>
    </location>
</feature>
<keyword evidence="7" id="KW-0805">Transcription regulation</keyword>
<feature type="domain" description="C2H2-type" evidence="14">
    <location>
        <begin position="716"/>
        <end position="744"/>
    </location>
</feature>
<evidence type="ECO:0000256" key="3">
    <source>
        <dbReference type="ARBA" id="ARBA00022723"/>
    </source>
</evidence>
<evidence type="ECO:0000256" key="4">
    <source>
        <dbReference type="ARBA" id="ARBA00022737"/>
    </source>
</evidence>
<dbReference type="PROSITE" id="PS00028">
    <property type="entry name" value="ZINC_FINGER_C2H2_1"/>
    <property type="match status" value="1"/>
</dbReference>
<evidence type="ECO:0000256" key="9">
    <source>
        <dbReference type="ARBA" id="ARBA00023159"/>
    </source>
</evidence>
<keyword evidence="8" id="KW-0238">DNA-binding</keyword>
<dbReference type="SMART" id="SM00355">
    <property type="entry name" value="ZnF_C2H2"/>
    <property type="match status" value="6"/>
</dbReference>
<feature type="compositionally biased region" description="Basic and acidic residues" evidence="13">
    <location>
        <begin position="428"/>
        <end position="453"/>
    </location>
</feature>
<dbReference type="GO" id="GO:0045944">
    <property type="term" value="P:positive regulation of transcription by RNA polymerase II"/>
    <property type="evidence" value="ECO:0007669"/>
    <property type="project" value="TreeGrafter"/>
</dbReference>
<proteinExistence type="predicted"/>
<evidence type="ECO:0000256" key="13">
    <source>
        <dbReference type="SAM" id="MobiDB-lite"/>
    </source>
</evidence>
<feature type="region of interest" description="Disordered" evidence="13">
    <location>
        <begin position="815"/>
        <end position="850"/>
    </location>
</feature>
<evidence type="ECO:0000313" key="17">
    <source>
        <dbReference type="Proteomes" id="UP001152320"/>
    </source>
</evidence>
<dbReference type="EMBL" id="JAIZAY010000005">
    <property type="protein sequence ID" value="KAJ8041879.1"/>
    <property type="molecule type" value="Genomic_DNA"/>
</dbReference>
<protein>
    <submittedName>
        <fullName evidence="16">Zinc finger protein ZFPM1</fullName>
    </submittedName>
</protein>
<keyword evidence="11" id="KW-0539">Nucleus</keyword>
<evidence type="ECO:0000256" key="12">
    <source>
        <dbReference type="PROSITE-ProRule" id="PRU00042"/>
    </source>
</evidence>
<comment type="subcellular location">
    <subcellularLocation>
        <location evidence="1">Nucleus</location>
    </subcellularLocation>
</comment>
<feature type="compositionally biased region" description="Polar residues" evidence="13">
    <location>
        <begin position="790"/>
        <end position="800"/>
    </location>
</feature>
<feature type="region of interest" description="Disordered" evidence="13">
    <location>
        <begin position="246"/>
        <end position="270"/>
    </location>
</feature>
<feature type="domain" description="C2H2-type" evidence="14">
    <location>
        <begin position="378"/>
        <end position="410"/>
    </location>
</feature>
<dbReference type="OrthoDB" id="8742770at2759"/>
<accession>A0A9Q1HD84</accession>
<reference evidence="16" key="1">
    <citation type="submission" date="2021-10" db="EMBL/GenBank/DDBJ databases">
        <title>Tropical sea cucumber genome reveals ecological adaptation and Cuvierian tubules defense mechanism.</title>
        <authorList>
            <person name="Chen T."/>
        </authorList>
    </citation>
    <scope>NUCLEOTIDE SEQUENCE</scope>
    <source>
        <strain evidence="16">Nanhai2018</strain>
        <tissue evidence="16">Muscle</tissue>
    </source>
</reference>
<dbReference type="InterPro" id="IPR034731">
    <property type="entry name" value="Znf_CCHC_FOG"/>
</dbReference>
<evidence type="ECO:0000259" key="15">
    <source>
        <dbReference type="PROSITE" id="PS51810"/>
    </source>
</evidence>
<feature type="compositionally biased region" description="Basic and acidic residues" evidence="13">
    <location>
        <begin position="295"/>
        <end position="307"/>
    </location>
</feature>
<feature type="region of interest" description="Disordered" evidence="13">
    <location>
        <begin position="617"/>
        <end position="682"/>
    </location>
</feature>
<evidence type="ECO:0000259" key="14">
    <source>
        <dbReference type="PROSITE" id="PS50157"/>
    </source>
</evidence>
<gene>
    <name evidence="16" type="ORF">HOLleu_12802</name>
</gene>
<feature type="region of interest" description="Disordered" evidence="13">
    <location>
        <begin position="772"/>
        <end position="800"/>
    </location>
</feature>
<organism evidence="16 17">
    <name type="scientific">Holothuria leucospilota</name>
    <name type="common">Black long sea cucumber</name>
    <name type="synonym">Mertensiothuria leucospilota</name>
    <dbReference type="NCBI Taxonomy" id="206669"/>
    <lineage>
        <taxon>Eukaryota</taxon>
        <taxon>Metazoa</taxon>
        <taxon>Echinodermata</taxon>
        <taxon>Eleutherozoa</taxon>
        <taxon>Echinozoa</taxon>
        <taxon>Holothuroidea</taxon>
        <taxon>Aspidochirotacea</taxon>
        <taxon>Aspidochirotida</taxon>
        <taxon>Holothuriidae</taxon>
        <taxon>Holothuria</taxon>
    </lineage>
</organism>
<dbReference type="Pfam" id="PF25445">
    <property type="entry name" value="CCHC_ZFPM2"/>
    <property type="match status" value="1"/>
</dbReference>
<feature type="compositionally biased region" description="Basic and acidic residues" evidence="13">
    <location>
        <begin position="780"/>
        <end position="789"/>
    </location>
</feature>
<feature type="region of interest" description="Disordered" evidence="13">
    <location>
        <begin position="405"/>
        <end position="468"/>
    </location>
</feature>
<feature type="compositionally biased region" description="Low complexity" evidence="13">
    <location>
        <begin position="145"/>
        <end position="161"/>
    </location>
</feature>
<dbReference type="PANTHER" id="PTHR12958:SF3">
    <property type="entry name" value="ZINC FINGER PROTEIN USH"/>
    <property type="match status" value="1"/>
</dbReference>
<dbReference type="InterPro" id="IPR036236">
    <property type="entry name" value="Znf_C2H2_sf"/>
</dbReference>
<dbReference type="InterPro" id="IPR059121">
    <property type="entry name" value="CCHC_ZFPM2-like"/>
</dbReference>
<dbReference type="PANTHER" id="PTHR12958">
    <property type="entry name" value="FRIEND OF GATA2-RELATED"/>
    <property type="match status" value="1"/>
</dbReference>
<feature type="compositionally biased region" description="Polar residues" evidence="13">
    <location>
        <begin position="617"/>
        <end position="635"/>
    </location>
</feature>
<keyword evidence="4" id="KW-0677">Repeat</keyword>
<dbReference type="GO" id="GO:0008270">
    <property type="term" value="F:zinc ion binding"/>
    <property type="evidence" value="ECO:0007669"/>
    <property type="project" value="UniProtKB-KW"/>
</dbReference>
<dbReference type="Proteomes" id="UP001152320">
    <property type="component" value="Chromosome 5"/>
</dbReference>
<sequence>MVLTAADGSEESFTFFPVLRTEDAHLIVQRNYDGVYVKVAKKFDSTTELRGFCVSMERHDREFESVQIKQKPSDEPSECRPHSRTSHQDGEENPFVSKKCPNCSVCFRNLKNLEAHQKYYCTGRDRNSLATAQHDQGTCKRLDVSRSSSPSLPSRSSSRTSADAIDNPFVHVCQLCQSSFTSRQNCESHMLILHCSEHVAMCKFCNFVAQSWDILREHVFSHVKMERRSEEEAADNQHISCHECDAHAGQSEEDHTSEEEAVTHPSLHRIPLNGVQREFIQSPGGQKIPAQVSSRHHDDPQELSHDSRHLKRQSDAAQLGAKRARMECSSPSTHPHVEESNFPQRSVVEIPLGDLAHHSGGHTLYTGELGPLPALAATVCTACNICFRSKANFMAHKKYYCKERHSENKDGISESNARRDLPTYLSPRETESPGLHNEENGHDLGKESAKSRDSPPGAEGPRVMKPPPVMYMSPVVPSAMLVGGTQLISPTGAHVISPIFLLTPPVAIPVTSVEASQSSLPSESRLKRTGKDDSPLDLSVRSSTASPEEDRRVSPLLSHDAIIRKEVIRDPENIEQESPSTSKKSFSCSYCGVTFWKAKTLIAHRQFYCSKISKNVSTLPSSSSHYTESSLNHLKTSPRDGDSVKLETPLRYTSPENSPPSISKGAEFRNHSHPDLKKPPANISREKSHQEYHIHERQGKPMYLHQTLIHHSHGLHHCSGCGVAFRKMESLEIHQKFYCQKSKPVASSTASSHFPVTHKKLNGHWKNRLQQSNNLGAGKSRPDKLESHQSQDSIPTTSGYSLKNIQSDLRYADSLTRSKPTEMNTKHSMKWNKYRRESSSPVLGGERGGYPWSSRDHERLRARSWPSSVGKVSFTRCFQNLSMENSLARSYGHIPKLLSVKSKPSDWTHCQRDSQNCGKKQEVDSNPDKVEIKVEEDSQPCSEAEDFPNKSKQDKAQAPIDGKSRVVDAHFSQGIRQADTSFPPGSKACRSCNISFQSLSTFIAHKKYYCSAATNQKSKVTT</sequence>
<dbReference type="SUPFAM" id="SSF57667">
    <property type="entry name" value="beta-beta-alpha zinc fingers"/>
    <property type="match status" value="5"/>
</dbReference>
<dbReference type="GO" id="GO:0005634">
    <property type="term" value="C:nucleus"/>
    <property type="evidence" value="ECO:0007669"/>
    <property type="project" value="UniProtKB-SubCell"/>
</dbReference>
<evidence type="ECO:0000256" key="10">
    <source>
        <dbReference type="ARBA" id="ARBA00023163"/>
    </source>
</evidence>
<dbReference type="GO" id="GO:0000122">
    <property type="term" value="P:negative regulation of transcription by RNA polymerase II"/>
    <property type="evidence" value="ECO:0007669"/>
    <property type="project" value="TreeGrafter"/>
</dbReference>
<dbReference type="GO" id="GO:0009653">
    <property type="term" value="P:anatomical structure morphogenesis"/>
    <property type="evidence" value="ECO:0007669"/>
    <property type="project" value="UniProtKB-ARBA"/>
</dbReference>
<feature type="domain" description="CCHC FOG-type" evidence="15">
    <location>
        <begin position="981"/>
        <end position="1014"/>
    </location>
</feature>
<keyword evidence="3" id="KW-0479">Metal-binding</keyword>
<evidence type="ECO:0000256" key="5">
    <source>
        <dbReference type="ARBA" id="ARBA00022771"/>
    </source>
</evidence>
<dbReference type="PROSITE" id="PS50157">
    <property type="entry name" value="ZINC_FINGER_C2H2_2"/>
    <property type="match status" value="3"/>
</dbReference>
<name>A0A9Q1HD84_HOLLE</name>
<feature type="compositionally biased region" description="Basic and acidic residues" evidence="13">
    <location>
        <begin position="524"/>
        <end position="534"/>
    </location>
</feature>
<feature type="compositionally biased region" description="Basic and acidic residues" evidence="13">
    <location>
        <begin position="666"/>
        <end position="682"/>
    </location>
</feature>
<evidence type="ECO:0000256" key="6">
    <source>
        <dbReference type="ARBA" id="ARBA00022833"/>
    </source>
</evidence>
<keyword evidence="9" id="KW-0010">Activator</keyword>
<feature type="domain" description="C2H2-type" evidence="14">
    <location>
        <begin position="171"/>
        <end position="199"/>
    </location>
</feature>
<keyword evidence="17" id="KW-1185">Reference proteome</keyword>
<evidence type="ECO:0000256" key="2">
    <source>
        <dbReference type="ARBA" id="ARBA00022491"/>
    </source>
</evidence>
<dbReference type="InterPro" id="IPR039746">
    <property type="entry name" value="FOG"/>
</dbReference>
<keyword evidence="6" id="KW-0862">Zinc</keyword>
<feature type="compositionally biased region" description="Basic and acidic residues" evidence="13">
    <location>
        <begin position="405"/>
        <end position="421"/>
    </location>
</feature>
<feature type="region of interest" description="Disordered" evidence="13">
    <location>
        <begin position="512"/>
        <end position="556"/>
    </location>
</feature>